<organism evidence="1 2">
    <name type="scientific">Rhizopus delemar (strain RA 99-880 / ATCC MYA-4621 / FGSC 9543 / NRRL 43880)</name>
    <name type="common">Mucormycosis agent</name>
    <name type="synonym">Rhizopus arrhizus var. delemar</name>
    <dbReference type="NCBI Taxonomy" id="246409"/>
    <lineage>
        <taxon>Eukaryota</taxon>
        <taxon>Fungi</taxon>
        <taxon>Fungi incertae sedis</taxon>
        <taxon>Mucoromycota</taxon>
        <taxon>Mucoromycotina</taxon>
        <taxon>Mucoromycetes</taxon>
        <taxon>Mucorales</taxon>
        <taxon>Mucorineae</taxon>
        <taxon>Rhizopodaceae</taxon>
        <taxon>Rhizopus</taxon>
    </lineage>
</organism>
<dbReference type="InParanoid" id="I1BW98"/>
<dbReference type="EMBL" id="CH476734">
    <property type="protein sequence ID" value="EIE80478.1"/>
    <property type="molecule type" value="Genomic_DNA"/>
</dbReference>
<accession>I1BW98</accession>
<name>I1BW98_RHIO9</name>
<dbReference type="VEuPathDB" id="FungiDB:RO3G_05183"/>
<dbReference type="AlphaFoldDB" id="I1BW98"/>
<keyword evidence="2" id="KW-1185">Reference proteome</keyword>
<protein>
    <submittedName>
        <fullName evidence="1">Uncharacterized protein</fullName>
    </submittedName>
</protein>
<dbReference type="Proteomes" id="UP000009138">
    <property type="component" value="Unassembled WGS sequence"/>
</dbReference>
<dbReference type="RefSeq" id="XP_067515874.1">
    <property type="nucleotide sequence ID" value="XM_067659773.1"/>
</dbReference>
<evidence type="ECO:0000313" key="1">
    <source>
        <dbReference type="EMBL" id="EIE80478.1"/>
    </source>
</evidence>
<proteinExistence type="predicted"/>
<reference evidence="1 2" key="1">
    <citation type="journal article" date="2009" name="PLoS Genet.">
        <title>Genomic analysis of the basal lineage fungus Rhizopus oryzae reveals a whole-genome duplication.</title>
        <authorList>
            <person name="Ma L.-J."/>
            <person name="Ibrahim A.S."/>
            <person name="Skory C."/>
            <person name="Grabherr M.G."/>
            <person name="Burger G."/>
            <person name="Butler M."/>
            <person name="Elias M."/>
            <person name="Idnurm A."/>
            <person name="Lang B.F."/>
            <person name="Sone T."/>
            <person name="Abe A."/>
            <person name="Calvo S.E."/>
            <person name="Corrochano L.M."/>
            <person name="Engels R."/>
            <person name="Fu J."/>
            <person name="Hansberg W."/>
            <person name="Kim J.-M."/>
            <person name="Kodira C.D."/>
            <person name="Koehrsen M.J."/>
            <person name="Liu B."/>
            <person name="Miranda-Saavedra D."/>
            <person name="O'Leary S."/>
            <person name="Ortiz-Castellanos L."/>
            <person name="Poulter R."/>
            <person name="Rodriguez-Romero J."/>
            <person name="Ruiz-Herrera J."/>
            <person name="Shen Y.-Q."/>
            <person name="Zeng Q."/>
            <person name="Galagan J."/>
            <person name="Birren B.W."/>
            <person name="Cuomo C.A."/>
            <person name="Wickes B.L."/>
        </authorList>
    </citation>
    <scope>NUCLEOTIDE SEQUENCE [LARGE SCALE GENOMIC DNA]</scope>
    <source>
        <strain evidence="2">RA 99-880 / ATCC MYA-4621 / FGSC 9543 / NRRL 43880</strain>
    </source>
</reference>
<sequence length="56" mass="6470">MNTIDHGYSNVCSFCLKHYLDRCNWQRIKQIPKSNTSSIEIACASILRPSFISYSE</sequence>
<evidence type="ECO:0000313" key="2">
    <source>
        <dbReference type="Proteomes" id="UP000009138"/>
    </source>
</evidence>
<dbReference type="GeneID" id="93612154"/>
<gene>
    <name evidence="1" type="ORF">RO3G_05183</name>
</gene>